<dbReference type="SUPFAM" id="SSF160631">
    <property type="entry name" value="SMI1/KNR4-like"/>
    <property type="match status" value="1"/>
</dbReference>
<protein>
    <recommendedName>
        <fullName evidence="1">Knr4/Smi1-like domain-containing protein</fullName>
    </recommendedName>
</protein>
<comment type="caution">
    <text evidence="2">The sequence shown here is derived from an EMBL/GenBank/DDBJ whole genome shotgun (WGS) entry which is preliminary data.</text>
</comment>
<dbReference type="EMBL" id="NAPY01000036">
    <property type="protein sequence ID" value="MUL38318.1"/>
    <property type="molecule type" value="Genomic_DNA"/>
</dbReference>
<dbReference type="Pfam" id="PF09346">
    <property type="entry name" value="SMI1_KNR4"/>
    <property type="match status" value="1"/>
</dbReference>
<feature type="domain" description="Knr4/Smi1-like" evidence="1">
    <location>
        <begin position="38"/>
        <end position="161"/>
    </location>
</feature>
<reference evidence="2 3" key="1">
    <citation type="journal article" date="2019" name="Front. Microbiol.">
        <title>Genomic Features for Desiccation Tolerance and Sugar Biosynthesis in the Extremophile Gloeocapsopsis sp. UTEX B3054.</title>
        <authorList>
            <person name="Urrejola C."/>
            <person name="Alcorta J."/>
            <person name="Salas L."/>
            <person name="Vasquez M."/>
            <person name="Polz M.F."/>
            <person name="Vicuna R."/>
            <person name="Diez B."/>
        </authorList>
    </citation>
    <scope>NUCLEOTIDE SEQUENCE [LARGE SCALE GENOMIC DNA]</scope>
    <source>
        <strain evidence="2 3">1H9</strain>
    </source>
</reference>
<dbReference type="Gene3D" id="3.40.1580.10">
    <property type="entry name" value="SMI1/KNR4-like"/>
    <property type="match status" value="1"/>
</dbReference>
<dbReference type="InterPro" id="IPR037883">
    <property type="entry name" value="Knr4/Smi1-like_sf"/>
</dbReference>
<proteinExistence type="predicted"/>
<keyword evidence="3" id="KW-1185">Reference proteome</keyword>
<dbReference type="AlphaFoldDB" id="A0A6N8FYU6"/>
<gene>
    <name evidence="2" type="ORF">BWI75_18795</name>
</gene>
<evidence type="ECO:0000313" key="3">
    <source>
        <dbReference type="Proteomes" id="UP000441797"/>
    </source>
</evidence>
<dbReference type="SMART" id="SM00860">
    <property type="entry name" value="SMI1_KNR4"/>
    <property type="match status" value="1"/>
</dbReference>
<evidence type="ECO:0000259" key="1">
    <source>
        <dbReference type="SMART" id="SM00860"/>
    </source>
</evidence>
<dbReference type="InterPro" id="IPR018958">
    <property type="entry name" value="Knr4/Smi1-like_dom"/>
</dbReference>
<name>A0A6N8FYU6_9CHRO</name>
<organism evidence="2 3">
    <name type="scientific">Gloeocapsopsis dulcis AAB1 = 1H9</name>
    <dbReference type="NCBI Taxonomy" id="1433147"/>
    <lineage>
        <taxon>Bacteria</taxon>
        <taxon>Bacillati</taxon>
        <taxon>Cyanobacteriota</taxon>
        <taxon>Cyanophyceae</taxon>
        <taxon>Oscillatoriophycideae</taxon>
        <taxon>Chroococcales</taxon>
        <taxon>Chroococcaceae</taxon>
        <taxon>Gloeocapsopsis</taxon>
        <taxon>Gloeocapsopsis dulcis</taxon>
    </lineage>
</organism>
<sequence>MCGREKRAVFEWLPEQIEQAKIISKEFEQGWKFRLNPPATKADIDSCEAALGIPLPPSYREFLLQWNGAHLFYTHKSLLPDGNVWYHEGRMFSIQSTHELFDFNQEERGDLSDEEWDSLILFCNYNGGGDSCGLNPAQTTNSEYAVLDCDHDSHPVEWRQAKIASSFAE</sequence>
<accession>A0A6N8FYU6</accession>
<dbReference type="Proteomes" id="UP000441797">
    <property type="component" value="Unassembled WGS sequence"/>
</dbReference>
<evidence type="ECO:0000313" key="2">
    <source>
        <dbReference type="EMBL" id="MUL38318.1"/>
    </source>
</evidence>